<evidence type="ECO:0000313" key="2">
    <source>
        <dbReference type="Ensembl" id="ENSENLP00000010049.1"/>
    </source>
</evidence>
<reference evidence="2" key="2">
    <citation type="submission" date="2025-08" db="UniProtKB">
        <authorList>
            <consortium name="Ensembl"/>
        </authorList>
    </citation>
    <scope>IDENTIFICATION</scope>
</reference>
<name>A0A665TJK8_ECHNA</name>
<dbReference type="InParanoid" id="A0A665TJK8"/>
<keyword evidence="1" id="KW-0732">Signal</keyword>
<evidence type="ECO:0000313" key="3">
    <source>
        <dbReference type="Proteomes" id="UP000472264"/>
    </source>
</evidence>
<dbReference type="Gene3D" id="3.10.130.10">
    <property type="entry name" value="Ribonuclease A-like domain"/>
    <property type="match status" value="1"/>
</dbReference>
<reference evidence="2" key="3">
    <citation type="submission" date="2025-09" db="UniProtKB">
        <authorList>
            <consortium name="Ensembl"/>
        </authorList>
    </citation>
    <scope>IDENTIFICATION</scope>
</reference>
<feature type="chain" id="PRO_5025672728" evidence="1">
    <location>
        <begin position="23"/>
        <end position="134"/>
    </location>
</feature>
<dbReference type="Ensembl" id="ENSENLT00000010510.1">
    <property type="protein sequence ID" value="ENSENLP00000010049.1"/>
    <property type="gene ID" value="ENSENLG00000004858.1"/>
</dbReference>
<sequence>MAALGGLLTVAICLLLGQQTFAINDAPCQRSKWNNGFNTFLSRHVRKGIPNSLDSNEWEKYIRNTGNCSRPTQSFLNPDDLEKVKAVCTSAGGEIYKQNLCISKQPFSFVTVRSEMGTCGTSILVSFKCVVCHV</sequence>
<dbReference type="Proteomes" id="UP000472264">
    <property type="component" value="Chromosome 6"/>
</dbReference>
<accession>A0A665TJK8</accession>
<keyword evidence="3" id="KW-1185">Reference proteome</keyword>
<evidence type="ECO:0000256" key="1">
    <source>
        <dbReference type="SAM" id="SignalP"/>
    </source>
</evidence>
<dbReference type="AlphaFoldDB" id="A0A665TJK8"/>
<dbReference type="InterPro" id="IPR036816">
    <property type="entry name" value="RNaseA-like_dom_sf"/>
</dbReference>
<dbReference type="OMA" id="WNNGFNT"/>
<feature type="signal peptide" evidence="1">
    <location>
        <begin position="1"/>
        <end position="22"/>
    </location>
</feature>
<organism evidence="2 3">
    <name type="scientific">Echeneis naucrates</name>
    <name type="common">Live sharksucker</name>
    <dbReference type="NCBI Taxonomy" id="173247"/>
    <lineage>
        <taxon>Eukaryota</taxon>
        <taxon>Metazoa</taxon>
        <taxon>Chordata</taxon>
        <taxon>Craniata</taxon>
        <taxon>Vertebrata</taxon>
        <taxon>Euteleostomi</taxon>
        <taxon>Actinopterygii</taxon>
        <taxon>Neopterygii</taxon>
        <taxon>Teleostei</taxon>
        <taxon>Neoteleostei</taxon>
        <taxon>Acanthomorphata</taxon>
        <taxon>Carangaria</taxon>
        <taxon>Carangiformes</taxon>
        <taxon>Echeneidae</taxon>
        <taxon>Echeneis</taxon>
    </lineage>
</organism>
<proteinExistence type="predicted"/>
<protein>
    <submittedName>
        <fullName evidence="2">Uncharacterized protein</fullName>
    </submittedName>
</protein>
<reference evidence="2" key="1">
    <citation type="submission" date="2021-04" db="EMBL/GenBank/DDBJ databases">
        <authorList>
            <consortium name="Wellcome Sanger Institute Data Sharing"/>
        </authorList>
    </citation>
    <scope>NUCLEOTIDE SEQUENCE [LARGE SCALE GENOMIC DNA]</scope>
</reference>